<sequence>MGCTVTNNAIADTPEEALRLIESKEQDYPKILSLINSIEISDKQVFYVYEGEVNSNKEWFVANIEKNDDSKWFVRESINIGMPNSENEKYAAGTNSFTAGFSSDLQEIKDDWKVVNIPSHNYFVWIELHD</sequence>
<reference evidence="1 2" key="1">
    <citation type="submission" date="2014-02" db="EMBL/GenBank/DDBJ databases">
        <title>Draft genome sequence of Lysinibacillus massiliensis CCUG 49529.</title>
        <authorList>
            <person name="Zhang F."/>
            <person name="Wang G."/>
            <person name="Zhang L."/>
        </authorList>
    </citation>
    <scope>NUCLEOTIDE SEQUENCE [LARGE SCALE GENOMIC DNA]</scope>
    <source>
        <strain evidence="1 2">CCUG 49529</strain>
    </source>
</reference>
<organism evidence="1 2">
    <name type="scientific">Ureibacillus massiliensis 4400831 = CIP 108448 = CCUG 49529</name>
    <dbReference type="NCBI Taxonomy" id="1211035"/>
    <lineage>
        <taxon>Bacteria</taxon>
        <taxon>Bacillati</taxon>
        <taxon>Bacillota</taxon>
        <taxon>Bacilli</taxon>
        <taxon>Bacillales</taxon>
        <taxon>Caryophanaceae</taxon>
        <taxon>Ureibacillus</taxon>
    </lineage>
</organism>
<protein>
    <submittedName>
        <fullName evidence="1">Uncharacterized protein</fullName>
    </submittedName>
</protein>
<accession>A0A0A3J6W4</accession>
<dbReference type="EMBL" id="JPVQ01000013">
    <property type="protein sequence ID" value="KGR90903.1"/>
    <property type="molecule type" value="Genomic_DNA"/>
</dbReference>
<dbReference type="Proteomes" id="UP000030595">
    <property type="component" value="Unassembled WGS sequence"/>
</dbReference>
<comment type="caution">
    <text evidence="1">The sequence shown here is derived from an EMBL/GenBank/DDBJ whole genome shotgun (WGS) entry which is preliminary data.</text>
</comment>
<proteinExistence type="predicted"/>
<dbReference type="AlphaFoldDB" id="A0A0A3J6W4"/>
<gene>
    <name evidence="1" type="ORF">CD30_09370</name>
</gene>
<evidence type="ECO:0000313" key="1">
    <source>
        <dbReference type="EMBL" id="KGR90903.1"/>
    </source>
</evidence>
<evidence type="ECO:0000313" key="2">
    <source>
        <dbReference type="Proteomes" id="UP000030595"/>
    </source>
</evidence>
<name>A0A0A3J6W4_9BACL</name>
<keyword evidence="2" id="KW-1185">Reference proteome</keyword>